<dbReference type="GO" id="GO:0008610">
    <property type="term" value="P:lipid biosynthetic process"/>
    <property type="evidence" value="ECO:0007669"/>
    <property type="project" value="InterPro"/>
</dbReference>
<keyword evidence="4" id="KW-0949">S-adenosyl-L-methionine</keyword>
<organism evidence="7 8">
    <name type="scientific">Rhizorhabdus histidinilytica</name>
    <dbReference type="NCBI Taxonomy" id="439228"/>
    <lineage>
        <taxon>Bacteria</taxon>
        <taxon>Pseudomonadati</taxon>
        <taxon>Pseudomonadota</taxon>
        <taxon>Alphaproteobacteria</taxon>
        <taxon>Sphingomonadales</taxon>
        <taxon>Sphingomonadaceae</taxon>
        <taxon>Rhizorhabdus</taxon>
    </lineage>
</organism>
<dbReference type="GO" id="GO:0008168">
    <property type="term" value="F:methyltransferase activity"/>
    <property type="evidence" value="ECO:0007669"/>
    <property type="project" value="UniProtKB-KW"/>
</dbReference>
<protein>
    <submittedName>
        <fullName evidence="7">Cyclopropane-fatty-acyl-phospholipid synthase</fullName>
    </submittedName>
</protein>
<dbReference type="InterPro" id="IPR050723">
    <property type="entry name" value="CFA/CMAS"/>
</dbReference>
<evidence type="ECO:0000256" key="3">
    <source>
        <dbReference type="ARBA" id="ARBA00022679"/>
    </source>
</evidence>
<dbReference type="OrthoDB" id="9782855at2"/>
<feature type="active site" evidence="6">
    <location>
        <position position="407"/>
    </location>
</feature>
<dbReference type="PANTHER" id="PTHR43667:SF2">
    <property type="entry name" value="FATTY ACID C-METHYL TRANSFERASE"/>
    <property type="match status" value="1"/>
</dbReference>
<keyword evidence="3" id="KW-0808">Transferase</keyword>
<evidence type="ECO:0000256" key="6">
    <source>
        <dbReference type="PIRSR" id="PIRSR003085-1"/>
    </source>
</evidence>
<evidence type="ECO:0000256" key="1">
    <source>
        <dbReference type="ARBA" id="ARBA00010815"/>
    </source>
</evidence>
<evidence type="ECO:0000313" key="8">
    <source>
        <dbReference type="Proteomes" id="UP000189818"/>
    </source>
</evidence>
<sequence>MNAQPPVRGQHLLLADRRFATGSSWIARLLAPGFQRLLDRIDLGLEEGAIEATLPDGSFRVLGGRGPGPVAIVELRNWNPLIRLVTAGSVGWYRSWAEGEWTSPDPVPIFDLFMRNRHPLGELGRAQGPLRFFNLIWHAFRRNSRTNARRNIAFHYDLGNDFYELWLDRTMSYSSALFAEPIDAAEPLERAQHRKITALLDRLDLKPGAKLLEIGCGWGGLAEVAAADYGADVTGITLSVEQKAYADARLAAAGLSGRARFEIRDYRDVPEQYDAVASVEMVEAVGEKYWPTYMEAIARALKPGGRAAIQYIEIDDDIFESYRTDADFIQTYIFPGGMLISESRFRAAAERAGLRWEASSRHRFGLHYSETLRRWRENFDRAIAEGRLPAGFDEAFVKLWRFYLMYCEGGFAGGGIDVAQVTLVKA</sequence>
<proteinExistence type="inferred from homology"/>
<dbReference type="PIRSF" id="PIRSF003085">
    <property type="entry name" value="CMAS"/>
    <property type="match status" value="1"/>
</dbReference>
<dbReference type="SUPFAM" id="SSF53335">
    <property type="entry name" value="S-adenosyl-L-methionine-dependent methyltransferases"/>
    <property type="match status" value="1"/>
</dbReference>
<dbReference type="AlphaFoldDB" id="A0A1T5F5K3"/>
<dbReference type="CDD" id="cd02440">
    <property type="entry name" value="AdoMet_MTases"/>
    <property type="match status" value="1"/>
</dbReference>
<dbReference type="EMBL" id="FUYM01000008">
    <property type="protein sequence ID" value="SKB91443.1"/>
    <property type="molecule type" value="Genomic_DNA"/>
</dbReference>
<dbReference type="PANTHER" id="PTHR43667">
    <property type="entry name" value="CYCLOPROPANE-FATTY-ACYL-PHOSPHOLIPID SYNTHASE"/>
    <property type="match status" value="1"/>
</dbReference>
<dbReference type="InterPro" id="IPR029063">
    <property type="entry name" value="SAM-dependent_MTases_sf"/>
</dbReference>
<dbReference type="InterPro" id="IPR003333">
    <property type="entry name" value="CMAS"/>
</dbReference>
<dbReference type="GO" id="GO:0032259">
    <property type="term" value="P:methylation"/>
    <property type="evidence" value="ECO:0007669"/>
    <property type="project" value="UniProtKB-KW"/>
</dbReference>
<dbReference type="Pfam" id="PF02353">
    <property type="entry name" value="CMAS"/>
    <property type="match status" value="1"/>
</dbReference>
<gene>
    <name evidence="7" type="ORF">SAMN06295920_108167</name>
</gene>
<keyword evidence="2" id="KW-0489">Methyltransferase</keyword>
<evidence type="ECO:0000313" key="7">
    <source>
        <dbReference type="EMBL" id="SKB91443.1"/>
    </source>
</evidence>
<evidence type="ECO:0000256" key="5">
    <source>
        <dbReference type="ARBA" id="ARBA00023098"/>
    </source>
</evidence>
<evidence type="ECO:0000256" key="2">
    <source>
        <dbReference type="ARBA" id="ARBA00022603"/>
    </source>
</evidence>
<keyword evidence="5" id="KW-0443">Lipid metabolism</keyword>
<dbReference type="RefSeq" id="WP_079649524.1">
    <property type="nucleotide sequence ID" value="NZ_FUYM01000008.1"/>
</dbReference>
<dbReference type="Gene3D" id="3.40.50.150">
    <property type="entry name" value="Vaccinia Virus protein VP39"/>
    <property type="match status" value="1"/>
</dbReference>
<dbReference type="Proteomes" id="UP000189818">
    <property type="component" value="Unassembled WGS sequence"/>
</dbReference>
<dbReference type="STRING" id="439228.SAMN06295920_108167"/>
<name>A0A1T5F5K3_9SPHN</name>
<accession>A0A1T5F5K3</accession>
<evidence type="ECO:0000256" key="4">
    <source>
        <dbReference type="ARBA" id="ARBA00022691"/>
    </source>
</evidence>
<comment type="similarity">
    <text evidence="1">Belongs to the CFA/CMAS family.</text>
</comment>
<reference evidence="8" key="1">
    <citation type="submission" date="2017-02" db="EMBL/GenBank/DDBJ databases">
        <authorList>
            <person name="Varghese N."/>
            <person name="Submissions S."/>
        </authorList>
    </citation>
    <scope>NUCLEOTIDE SEQUENCE [LARGE SCALE GENOMIC DNA]</scope>
    <source>
        <strain evidence="8">UM2</strain>
    </source>
</reference>
<keyword evidence="8" id="KW-1185">Reference proteome</keyword>